<dbReference type="InterPro" id="IPR002711">
    <property type="entry name" value="HNH"/>
</dbReference>
<organism evidence="2 3">
    <name type="scientific">Streptomyces antimicrobicus</name>
    <dbReference type="NCBI Taxonomy" id="2883108"/>
    <lineage>
        <taxon>Bacteria</taxon>
        <taxon>Bacillati</taxon>
        <taxon>Actinomycetota</taxon>
        <taxon>Actinomycetes</taxon>
        <taxon>Kitasatosporales</taxon>
        <taxon>Streptomycetaceae</taxon>
        <taxon>Streptomyces</taxon>
    </lineage>
</organism>
<keyword evidence="2" id="KW-0378">Hydrolase</keyword>
<reference evidence="2 3" key="1">
    <citation type="submission" date="2021-10" db="EMBL/GenBank/DDBJ databases">
        <title>Streptomyces sp. strain SMC 277, a novel streptomycete isolated from soil.</title>
        <authorList>
            <person name="Chanama M."/>
        </authorList>
    </citation>
    <scope>NUCLEOTIDE SEQUENCE [LARGE SCALE GENOMIC DNA]</scope>
    <source>
        <strain evidence="2 3">SMC 277</strain>
    </source>
</reference>
<dbReference type="CDD" id="cd00085">
    <property type="entry name" value="HNHc"/>
    <property type="match status" value="1"/>
</dbReference>
<gene>
    <name evidence="2" type="ORF">LG632_08870</name>
</gene>
<evidence type="ECO:0000313" key="2">
    <source>
        <dbReference type="EMBL" id="MCB5179497.1"/>
    </source>
</evidence>
<sequence length="105" mass="12025">MTEKKRRRRRPAGWLSRREYAVKRRCDDWGVPYEKVSRAKVFNRDGWICQLCGQPIDRVIRFPKPLSKSLDHIVPLSHGPGTPGHVFSNCQAAHLGCNSSKGNRV</sequence>
<protein>
    <submittedName>
        <fullName evidence="2">HNH endonuclease</fullName>
    </submittedName>
</protein>
<dbReference type="Gene3D" id="1.10.30.50">
    <property type="match status" value="1"/>
</dbReference>
<keyword evidence="2" id="KW-0255">Endonuclease</keyword>
<accession>A0ABS8B4G0</accession>
<dbReference type="GO" id="GO:0004519">
    <property type="term" value="F:endonuclease activity"/>
    <property type="evidence" value="ECO:0007669"/>
    <property type="project" value="UniProtKB-KW"/>
</dbReference>
<dbReference type="Pfam" id="PF01844">
    <property type="entry name" value="HNH"/>
    <property type="match status" value="1"/>
</dbReference>
<feature type="domain" description="HNH nuclease" evidence="1">
    <location>
        <begin position="36"/>
        <end position="99"/>
    </location>
</feature>
<name>A0ABS8B4G0_9ACTN</name>
<dbReference type="InterPro" id="IPR003615">
    <property type="entry name" value="HNH_nuc"/>
</dbReference>
<evidence type="ECO:0000259" key="1">
    <source>
        <dbReference type="SMART" id="SM00507"/>
    </source>
</evidence>
<comment type="caution">
    <text evidence="2">The sequence shown here is derived from an EMBL/GenBank/DDBJ whole genome shotgun (WGS) entry which is preliminary data.</text>
</comment>
<evidence type="ECO:0000313" key="3">
    <source>
        <dbReference type="Proteomes" id="UP001199054"/>
    </source>
</evidence>
<keyword evidence="3" id="KW-1185">Reference proteome</keyword>
<dbReference type="Proteomes" id="UP001199054">
    <property type="component" value="Unassembled WGS sequence"/>
</dbReference>
<dbReference type="EMBL" id="JAJAUY010000023">
    <property type="protein sequence ID" value="MCB5179497.1"/>
    <property type="molecule type" value="Genomic_DNA"/>
</dbReference>
<keyword evidence="2" id="KW-0540">Nuclease</keyword>
<dbReference type="SMART" id="SM00507">
    <property type="entry name" value="HNHc"/>
    <property type="match status" value="1"/>
</dbReference>
<dbReference type="RefSeq" id="WP_226726322.1">
    <property type="nucleotide sequence ID" value="NZ_JAJAUY010000023.1"/>
</dbReference>
<proteinExistence type="predicted"/>